<protein>
    <submittedName>
        <fullName evidence="1">Uncharacterized protein</fullName>
    </submittedName>
</protein>
<proteinExistence type="predicted"/>
<organism evidence="1 2">
    <name type="scientific">Coprinopsis cinerea (strain Okayama-7 / 130 / ATCC MYA-4618 / FGSC 9003)</name>
    <name type="common">Inky cap fungus</name>
    <name type="synonym">Hormographiella aspergillata</name>
    <dbReference type="NCBI Taxonomy" id="240176"/>
    <lineage>
        <taxon>Eukaryota</taxon>
        <taxon>Fungi</taxon>
        <taxon>Dikarya</taxon>
        <taxon>Basidiomycota</taxon>
        <taxon>Agaricomycotina</taxon>
        <taxon>Agaricomycetes</taxon>
        <taxon>Agaricomycetidae</taxon>
        <taxon>Agaricales</taxon>
        <taxon>Agaricineae</taxon>
        <taxon>Psathyrellaceae</taxon>
        <taxon>Coprinopsis</taxon>
    </lineage>
</organism>
<gene>
    <name evidence="1" type="ORF">CC1G_07127</name>
</gene>
<dbReference type="InParanoid" id="A8NR56"/>
<evidence type="ECO:0000313" key="1">
    <source>
        <dbReference type="EMBL" id="EAU86048.1"/>
    </source>
</evidence>
<reference evidence="1 2" key="1">
    <citation type="journal article" date="2010" name="Proc. Natl. Acad. Sci. U.S.A.">
        <title>Insights into evolution of multicellular fungi from the assembled chromosomes of the mushroom Coprinopsis cinerea (Coprinus cinereus).</title>
        <authorList>
            <person name="Stajich J.E."/>
            <person name="Wilke S.K."/>
            <person name="Ahren D."/>
            <person name="Au C.H."/>
            <person name="Birren B.W."/>
            <person name="Borodovsky M."/>
            <person name="Burns C."/>
            <person name="Canback B."/>
            <person name="Casselton L.A."/>
            <person name="Cheng C.K."/>
            <person name="Deng J."/>
            <person name="Dietrich F.S."/>
            <person name="Fargo D.C."/>
            <person name="Farman M.L."/>
            <person name="Gathman A.C."/>
            <person name="Goldberg J."/>
            <person name="Guigo R."/>
            <person name="Hoegger P.J."/>
            <person name="Hooker J.B."/>
            <person name="Huggins A."/>
            <person name="James T.Y."/>
            <person name="Kamada T."/>
            <person name="Kilaru S."/>
            <person name="Kodira C."/>
            <person name="Kues U."/>
            <person name="Kupfer D."/>
            <person name="Kwan H.S."/>
            <person name="Lomsadze A."/>
            <person name="Li W."/>
            <person name="Lilly W.W."/>
            <person name="Ma L.J."/>
            <person name="Mackey A.J."/>
            <person name="Manning G."/>
            <person name="Martin F."/>
            <person name="Muraguchi H."/>
            <person name="Natvig D.O."/>
            <person name="Palmerini H."/>
            <person name="Ramesh M.A."/>
            <person name="Rehmeyer C.J."/>
            <person name="Roe B.A."/>
            <person name="Shenoy N."/>
            <person name="Stanke M."/>
            <person name="Ter-Hovhannisyan V."/>
            <person name="Tunlid A."/>
            <person name="Velagapudi R."/>
            <person name="Vision T.J."/>
            <person name="Zeng Q."/>
            <person name="Zolan M.E."/>
            <person name="Pukkila P.J."/>
        </authorList>
    </citation>
    <scope>NUCLEOTIDE SEQUENCE [LARGE SCALE GENOMIC DNA]</scope>
    <source>
        <strain evidence="2">Okayama-7 / 130 / ATCC MYA-4618 / FGSC 9003</strain>
    </source>
</reference>
<dbReference type="VEuPathDB" id="FungiDB:CC1G_07127"/>
<dbReference type="OrthoDB" id="10489489at2759"/>
<keyword evidence="2" id="KW-1185">Reference proteome</keyword>
<dbReference type="RefSeq" id="XP_001835703.1">
    <property type="nucleotide sequence ID" value="XM_001835651.1"/>
</dbReference>
<dbReference type="GeneID" id="6012238"/>
<sequence length="144" mass="16095">MAFAMKIVYYRKPVMPGLRNWSLILMSTSTEGTEFTLQVPSRDGDITLAKPTAKPTDPTHDEGFLCMLHAGKVESRRYAEFCAIVANTPVPCNVANAKAAQWTPLDWVVTILEQLHAKGFSVRKDGKGELKQEVEKQMKRSRVA</sequence>
<dbReference type="EMBL" id="AACS02000008">
    <property type="protein sequence ID" value="EAU86048.1"/>
    <property type="molecule type" value="Genomic_DNA"/>
</dbReference>
<evidence type="ECO:0000313" key="2">
    <source>
        <dbReference type="Proteomes" id="UP000001861"/>
    </source>
</evidence>
<dbReference type="AlphaFoldDB" id="A8NR56"/>
<dbReference type="KEGG" id="cci:CC1G_07127"/>
<accession>A8NR56</accession>
<name>A8NR56_COPC7</name>
<dbReference type="Proteomes" id="UP000001861">
    <property type="component" value="Unassembled WGS sequence"/>
</dbReference>
<comment type="caution">
    <text evidence="1">The sequence shown here is derived from an EMBL/GenBank/DDBJ whole genome shotgun (WGS) entry which is preliminary data.</text>
</comment>